<evidence type="ECO:0000313" key="3">
    <source>
        <dbReference type="Proteomes" id="UP001521785"/>
    </source>
</evidence>
<evidence type="ECO:0000313" key="2">
    <source>
        <dbReference type="EMBL" id="KAL1601723.1"/>
    </source>
</evidence>
<organism evidence="2 3">
    <name type="scientific">Paraconiothyrium brasiliense</name>
    <dbReference type="NCBI Taxonomy" id="300254"/>
    <lineage>
        <taxon>Eukaryota</taxon>
        <taxon>Fungi</taxon>
        <taxon>Dikarya</taxon>
        <taxon>Ascomycota</taxon>
        <taxon>Pezizomycotina</taxon>
        <taxon>Dothideomycetes</taxon>
        <taxon>Pleosporomycetidae</taxon>
        <taxon>Pleosporales</taxon>
        <taxon>Massarineae</taxon>
        <taxon>Didymosphaeriaceae</taxon>
        <taxon>Paraconiothyrium</taxon>
    </lineage>
</organism>
<proteinExistence type="predicted"/>
<feature type="chain" id="PRO_5047168682" evidence="1">
    <location>
        <begin position="19"/>
        <end position="176"/>
    </location>
</feature>
<gene>
    <name evidence="2" type="ORF">SLS60_006638</name>
</gene>
<dbReference type="EMBL" id="JAKJXO020000008">
    <property type="protein sequence ID" value="KAL1601723.1"/>
    <property type="molecule type" value="Genomic_DNA"/>
</dbReference>
<sequence>MKAISVTLAFIISSPVLAAPLIHSIPTIVTNEPTTLINTSRKPTATMIVDDDASHYGPRNLTPQSIHKRALPPRGREQVDRLSLVNRDCSAFTDEDRAWIAGHPELSSVLGQCESGELYQHNTPTEDHVDVNAFCDDFDDFIRAPPGPERGTKEELVTGRKHVGKLHAEKNGKVDE</sequence>
<comment type="caution">
    <text evidence="2">The sequence shown here is derived from an EMBL/GenBank/DDBJ whole genome shotgun (WGS) entry which is preliminary data.</text>
</comment>
<keyword evidence="1" id="KW-0732">Signal</keyword>
<keyword evidence="3" id="KW-1185">Reference proteome</keyword>
<accession>A0ABR3RBY4</accession>
<protein>
    <submittedName>
        <fullName evidence="2">Uncharacterized protein</fullName>
    </submittedName>
</protein>
<evidence type="ECO:0000256" key="1">
    <source>
        <dbReference type="SAM" id="SignalP"/>
    </source>
</evidence>
<name>A0ABR3RBY4_9PLEO</name>
<dbReference type="Proteomes" id="UP001521785">
    <property type="component" value="Unassembled WGS sequence"/>
</dbReference>
<feature type="signal peptide" evidence="1">
    <location>
        <begin position="1"/>
        <end position="18"/>
    </location>
</feature>
<reference evidence="2 3" key="1">
    <citation type="submission" date="2024-02" db="EMBL/GenBank/DDBJ databases">
        <title>De novo assembly and annotation of 12 fungi associated with fruit tree decline syndrome in Ontario, Canada.</title>
        <authorList>
            <person name="Sulman M."/>
            <person name="Ellouze W."/>
            <person name="Ilyukhin E."/>
        </authorList>
    </citation>
    <scope>NUCLEOTIDE SEQUENCE [LARGE SCALE GENOMIC DNA]</scope>
    <source>
        <strain evidence="2 3">M42-189</strain>
    </source>
</reference>